<evidence type="ECO:0000256" key="1">
    <source>
        <dbReference type="ARBA" id="ARBA00022729"/>
    </source>
</evidence>
<dbReference type="FunCoup" id="A0A6P6F233">
    <property type="interactions" value="84"/>
</dbReference>
<dbReference type="InParanoid" id="A0A6P6F233"/>
<dbReference type="GO" id="GO:0009986">
    <property type="term" value="C:cell surface"/>
    <property type="evidence" value="ECO:0007669"/>
    <property type="project" value="TreeGrafter"/>
</dbReference>
<dbReference type="RefSeq" id="XP_023578519.1">
    <property type="nucleotide sequence ID" value="XM_023722751.1"/>
</dbReference>
<dbReference type="PANTHER" id="PTHR16423:SF3">
    <property type="entry name" value="TREM-LIKE TRANSCRIPT 2 PROTEIN"/>
    <property type="match status" value="1"/>
</dbReference>
<dbReference type="PROSITE" id="PS50835">
    <property type="entry name" value="IG_LIKE"/>
    <property type="match status" value="1"/>
</dbReference>
<reference evidence="8" key="1">
    <citation type="submission" date="2025-08" db="UniProtKB">
        <authorList>
            <consortium name="RefSeq"/>
        </authorList>
    </citation>
    <scope>IDENTIFICATION</scope>
</reference>
<proteinExistence type="predicted"/>
<keyword evidence="4" id="KW-0472">Membrane</keyword>
<dbReference type="Proteomes" id="UP000515203">
    <property type="component" value="Unplaced"/>
</dbReference>
<accession>A0A6P6F233</accession>
<keyword evidence="7" id="KW-1185">Reference proteome</keyword>
<dbReference type="AlphaFoldDB" id="A0A6P6F233"/>
<sequence>MAPGLLFLLLLLQACLEGLTQQVFPPALSAYRRIQRREGEALSVKCSSQSHKNPVEPKVWCKVRIKKCEPSFSRPWVTGPRFTMQDDAQGRTTITMADLKQQDSGRYWCMRGGVSGHLFPLEGFLLEVSSARRGAPAAAASEPGKAPALKGLVTDRGAPITRLPDDNLRSGIVVATGEAPTSGPDTSFTSTVAAFTPRPLTWASLWPSTALGTPRPTSVIGSSLTSLLTMGDPKNTLGPQAGTVSPAGANSPVSVSSWPSGGLLTSEACRDQLPSTRLQEPHLTTLVVLLSLLPVPVMLAMVYKFWKKKYMGSYHLGRDSVGPWTPSVRRRAPVEACLV</sequence>
<keyword evidence="4" id="KW-1133">Transmembrane helix</keyword>
<dbReference type="GeneID" id="101572191"/>
<dbReference type="OrthoDB" id="8920197at2759"/>
<keyword evidence="2" id="KW-1015">Disulfide bond</keyword>
<feature type="chain" id="PRO_5027754666" evidence="5">
    <location>
        <begin position="21"/>
        <end position="339"/>
    </location>
</feature>
<keyword evidence="4" id="KW-0812">Transmembrane</keyword>
<dbReference type="SUPFAM" id="SSF48726">
    <property type="entry name" value="Immunoglobulin"/>
    <property type="match status" value="1"/>
</dbReference>
<feature type="signal peptide" evidence="5">
    <location>
        <begin position="1"/>
        <end position="20"/>
    </location>
</feature>
<feature type="transmembrane region" description="Helical" evidence="4">
    <location>
        <begin position="283"/>
        <end position="306"/>
    </location>
</feature>
<dbReference type="PANTHER" id="PTHR16423">
    <property type="entry name" value="TREM-LIKE TRANSCRIPT PROTEIN"/>
    <property type="match status" value="1"/>
</dbReference>
<protein>
    <submittedName>
        <fullName evidence="8">Trem-like transcript 2 protein</fullName>
    </submittedName>
</protein>
<evidence type="ECO:0000313" key="7">
    <source>
        <dbReference type="Proteomes" id="UP000515203"/>
    </source>
</evidence>
<dbReference type="InterPro" id="IPR036179">
    <property type="entry name" value="Ig-like_dom_sf"/>
</dbReference>
<dbReference type="GO" id="GO:0038023">
    <property type="term" value="F:signaling receptor activity"/>
    <property type="evidence" value="ECO:0007669"/>
    <property type="project" value="TreeGrafter"/>
</dbReference>
<evidence type="ECO:0000313" key="8">
    <source>
        <dbReference type="RefSeq" id="XP_023578519.1"/>
    </source>
</evidence>
<evidence type="ECO:0000256" key="3">
    <source>
        <dbReference type="ARBA" id="ARBA00023319"/>
    </source>
</evidence>
<dbReference type="GO" id="GO:0042110">
    <property type="term" value="P:T cell activation"/>
    <property type="evidence" value="ECO:0007669"/>
    <property type="project" value="TreeGrafter"/>
</dbReference>
<dbReference type="Gene3D" id="2.60.40.10">
    <property type="entry name" value="Immunoglobulins"/>
    <property type="match status" value="1"/>
</dbReference>
<evidence type="ECO:0000256" key="5">
    <source>
        <dbReference type="SAM" id="SignalP"/>
    </source>
</evidence>
<dbReference type="InterPro" id="IPR007110">
    <property type="entry name" value="Ig-like_dom"/>
</dbReference>
<keyword evidence="1 5" id="KW-0732">Signal</keyword>
<feature type="domain" description="Ig-like" evidence="6">
    <location>
        <begin position="25"/>
        <end position="109"/>
    </location>
</feature>
<evidence type="ECO:0000259" key="6">
    <source>
        <dbReference type="PROSITE" id="PS50835"/>
    </source>
</evidence>
<name>A0A6P6F233_OCTDE</name>
<keyword evidence="3" id="KW-0393">Immunoglobulin domain</keyword>
<evidence type="ECO:0000256" key="2">
    <source>
        <dbReference type="ARBA" id="ARBA00023157"/>
    </source>
</evidence>
<dbReference type="CTD" id="79865"/>
<dbReference type="InterPro" id="IPR052314">
    <property type="entry name" value="Immune_rcpt_domain"/>
</dbReference>
<evidence type="ECO:0000256" key="4">
    <source>
        <dbReference type="SAM" id="Phobius"/>
    </source>
</evidence>
<dbReference type="InterPro" id="IPR013783">
    <property type="entry name" value="Ig-like_fold"/>
</dbReference>
<organism evidence="7 8">
    <name type="scientific">Octodon degus</name>
    <name type="common">Degu</name>
    <name type="synonym">Sciurus degus</name>
    <dbReference type="NCBI Taxonomy" id="10160"/>
    <lineage>
        <taxon>Eukaryota</taxon>
        <taxon>Metazoa</taxon>
        <taxon>Chordata</taxon>
        <taxon>Craniata</taxon>
        <taxon>Vertebrata</taxon>
        <taxon>Euteleostomi</taxon>
        <taxon>Mammalia</taxon>
        <taxon>Eutheria</taxon>
        <taxon>Euarchontoglires</taxon>
        <taxon>Glires</taxon>
        <taxon>Rodentia</taxon>
        <taxon>Hystricomorpha</taxon>
        <taxon>Octodontidae</taxon>
        <taxon>Octodon</taxon>
    </lineage>
</organism>
<gene>
    <name evidence="8" type="primary">Treml2</name>
</gene>